<accession>A0A8J4UBD0</accession>
<comment type="caution">
    <text evidence="1">The sequence shown here is derived from an EMBL/GenBank/DDBJ whole genome shotgun (WGS) entry which is preliminary data.</text>
</comment>
<protein>
    <submittedName>
        <fullName evidence="1">Uncharacterized protein</fullName>
    </submittedName>
</protein>
<dbReference type="AlphaFoldDB" id="A0A8J4UBD0"/>
<dbReference type="Proteomes" id="UP000727407">
    <property type="component" value="Unassembled WGS sequence"/>
</dbReference>
<feature type="non-terminal residue" evidence="1">
    <location>
        <position position="68"/>
    </location>
</feature>
<organism evidence="1 2">
    <name type="scientific">Clarias magur</name>
    <name type="common">Asian catfish</name>
    <name type="synonym">Macropteronotus magur</name>
    <dbReference type="NCBI Taxonomy" id="1594786"/>
    <lineage>
        <taxon>Eukaryota</taxon>
        <taxon>Metazoa</taxon>
        <taxon>Chordata</taxon>
        <taxon>Craniata</taxon>
        <taxon>Vertebrata</taxon>
        <taxon>Euteleostomi</taxon>
        <taxon>Actinopterygii</taxon>
        <taxon>Neopterygii</taxon>
        <taxon>Teleostei</taxon>
        <taxon>Ostariophysi</taxon>
        <taxon>Siluriformes</taxon>
        <taxon>Clariidae</taxon>
        <taxon>Clarias</taxon>
    </lineage>
</organism>
<sequence length="68" mass="7507">MAGAVRARACVVRLSWSPQRGAGWRIAAARARRAEADWSDGGHADRDWLPWQWQGMASMACISFTFAA</sequence>
<keyword evidence="2" id="KW-1185">Reference proteome</keyword>
<dbReference type="EMBL" id="QNUK01000368">
    <property type="protein sequence ID" value="KAF5894552.1"/>
    <property type="molecule type" value="Genomic_DNA"/>
</dbReference>
<evidence type="ECO:0000313" key="1">
    <source>
        <dbReference type="EMBL" id="KAF5894552.1"/>
    </source>
</evidence>
<proteinExistence type="predicted"/>
<reference evidence="1" key="1">
    <citation type="submission" date="2020-07" db="EMBL/GenBank/DDBJ databases">
        <title>Clarias magur genome sequencing, assembly and annotation.</title>
        <authorList>
            <person name="Kushwaha B."/>
            <person name="Kumar R."/>
            <person name="Das P."/>
            <person name="Joshi C.G."/>
            <person name="Kumar D."/>
            <person name="Nagpure N.S."/>
            <person name="Pandey M."/>
            <person name="Agarwal S."/>
            <person name="Srivastava S."/>
            <person name="Singh M."/>
            <person name="Sahoo L."/>
            <person name="Jayasankar P."/>
            <person name="Meher P.K."/>
            <person name="Koringa P.G."/>
            <person name="Iquebal M.A."/>
            <person name="Das S.P."/>
            <person name="Bit A."/>
            <person name="Patnaik S."/>
            <person name="Patel N."/>
            <person name="Shah T.M."/>
            <person name="Hinsu A."/>
            <person name="Jena J.K."/>
        </authorList>
    </citation>
    <scope>NUCLEOTIDE SEQUENCE</scope>
    <source>
        <strain evidence="1">CIFAMagur01</strain>
        <tissue evidence="1">Testis</tissue>
    </source>
</reference>
<gene>
    <name evidence="1" type="ORF">DAT39_015755</name>
</gene>
<name>A0A8J4UBD0_CLAMG</name>
<evidence type="ECO:0000313" key="2">
    <source>
        <dbReference type="Proteomes" id="UP000727407"/>
    </source>
</evidence>